<dbReference type="InterPro" id="IPR003399">
    <property type="entry name" value="Mce/MlaD"/>
</dbReference>
<feature type="signal peptide" evidence="2">
    <location>
        <begin position="1"/>
        <end position="27"/>
    </location>
</feature>
<feature type="compositionally biased region" description="Pro residues" evidence="1">
    <location>
        <begin position="379"/>
        <end position="424"/>
    </location>
</feature>
<evidence type="ECO:0000313" key="6">
    <source>
        <dbReference type="Proteomes" id="UP000093592"/>
    </source>
</evidence>
<dbReference type="NCBIfam" id="TIGR00996">
    <property type="entry name" value="Mtu_fam_mce"/>
    <property type="match status" value="1"/>
</dbReference>
<dbReference type="Pfam" id="PF11887">
    <property type="entry name" value="Mce4_CUP1"/>
    <property type="match status" value="1"/>
</dbReference>
<evidence type="ECO:0000256" key="2">
    <source>
        <dbReference type="SAM" id="SignalP"/>
    </source>
</evidence>
<evidence type="ECO:0000259" key="3">
    <source>
        <dbReference type="Pfam" id="PF02470"/>
    </source>
</evidence>
<evidence type="ECO:0000259" key="4">
    <source>
        <dbReference type="Pfam" id="PF11887"/>
    </source>
</evidence>
<comment type="caution">
    <text evidence="5">The sequence shown here is derived from an EMBL/GenBank/DDBJ whole genome shotgun (WGS) entry which is preliminary data.</text>
</comment>
<feature type="chain" id="PRO_5039364854" evidence="2">
    <location>
        <begin position="28"/>
        <end position="430"/>
    </location>
</feature>
<feature type="domain" description="Mce/MlaD" evidence="3">
    <location>
        <begin position="45"/>
        <end position="125"/>
    </location>
</feature>
<dbReference type="PANTHER" id="PTHR33371:SF15">
    <property type="entry name" value="LIPOPROTEIN LPRN"/>
    <property type="match status" value="1"/>
</dbReference>
<evidence type="ECO:0000256" key="1">
    <source>
        <dbReference type="SAM" id="MobiDB-lite"/>
    </source>
</evidence>
<dbReference type="AlphaFoldDB" id="A0A1A2Z1U7"/>
<reference evidence="6" key="1">
    <citation type="submission" date="2016-06" db="EMBL/GenBank/DDBJ databases">
        <authorList>
            <person name="Sutton G."/>
            <person name="Brinkac L."/>
            <person name="Sanka R."/>
            <person name="Adams M."/>
            <person name="Lau E."/>
            <person name="Sam S."/>
            <person name="Sreng N."/>
            <person name="Him V."/>
            <person name="Kerleguer A."/>
            <person name="Cheng S."/>
        </authorList>
    </citation>
    <scope>NUCLEOTIDE SEQUENCE [LARGE SCALE GENOMIC DNA]</scope>
    <source>
        <strain evidence="6">E861</strain>
    </source>
</reference>
<protein>
    <submittedName>
        <fullName evidence="5">Mammalian cell entry protein</fullName>
    </submittedName>
</protein>
<dbReference type="Proteomes" id="UP000093592">
    <property type="component" value="Unassembled WGS sequence"/>
</dbReference>
<keyword evidence="2" id="KW-0732">Signal</keyword>
<dbReference type="OrthoDB" id="9774928at2"/>
<evidence type="ECO:0000313" key="5">
    <source>
        <dbReference type="EMBL" id="OBI43151.1"/>
    </source>
</evidence>
<feature type="compositionally biased region" description="Low complexity" evidence="1">
    <location>
        <begin position="369"/>
        <end position="378"/>
    </location>
</feature>
<organism evidence="5 6">
    <name type="scientific">Mycobacterium kyorinense</name>
    <dbReference type="NCBI Taxonomy" id="487514"/>
    <lineage>
        <taxon>Bacteria</taxon>
        <taxon>Bacillati</taxon>
        <taxon>Actinomycetota</taxon>
        <taxon>Actinomycetes</taxon>
        <taxon>Mycobacteriales</taxon>
        <taxon>Mycobacteriaceae</taxon>
        <taxon>Mycobacterium</taxon>
    </lineage>
</organism>
<dbReference type="PROSITE" id="PS51257">
    <property type="entry name" value="PROKAR_LIPOPROTEIN"/>
    <property type="match status" value="1"/>
</dbReference>
<dbReference type="EMBL" id="LZKJ01000154">
    <property type="protein sequence ID" value="OBI43151.1"/>
    <property type="molecule type" value="Genomic_DNA"/>
</dbReference>
<accession>A0A1A2Z1U7</accession>
<gene>
    <name evidence="5" type="ORF">A5707_05420</name>
</gene>
<dbReference type="InterPro" id="IPR024516">
    <property type="entry name" value="Mce_C"/>
</dbReference>
<name>A0A1A2Z1U7_9MYCO</name>
<dbReference type="Pfam" id="PF02470">
    <property type="entry name" value="MlaD"/>
    <property type="match status" value="1"/>
</dbReference>
<feature type="region of interest" description="Disordered" evidence="1">
    <location>
        <begin position="360"/>
        <end position="430"/>
    </location>
</feature>
<dbReference type="InterPro" id="IPR005693">
    <property type="entry name" value="Mce"/>
</dbReference>
<dbReference type="RefSeq" id="WP_065015655.1">
    <property type="nucleotide sequence ID" value="NZ_LZKJ01000154.1"/>
</dbReference>
<sequence>MTARVAVRRVLAIGCCVVLTATGCAFHGLNSLPLPGAVGRGAGADTYHVEVRNVGTLESNSPVMIDDVIVGSVGKMTPNTANAVKGWHADVEISVKRDVVIPANAVASIGQTSLLGSMHLELNPPLGQPGIGRLQPGATIPLNRASTYPSTEQTLSSLSVVVNGGGLGQFGEIVHNFSAALSGRAGAVRDLITRLDKFVGTFDQQRDNIVSSIQALNQLASKFAAQNDVLTQALRKVPPALEVLNKERPRLTEALDKLRVFSDTATKLVNDSQADLVKNLKNLEPTIRALADVGPELGAALAQSAVFPFTQNFVDRAVRGDYFNVFAELDLTIPRLKQGPFLGTHWGQLKAIEPPAPGDPPYLNYTLDPLHAGAGAAPPGTPPPPNAAPLPGPPPPAGPPPGPPADAPSPATPPGPAVLPPGIPPTEGGG</sequence>
<dbReference type="GO" id="GO:0005576">
    <property type="term" value="C:extracellular region"/>
    <property type="evidence" value="ECO:0007669"/>
    <property type="project" value="TreeGrafter"/>
</dbReference>
<dbReference type="PANTHER" id="PTHR33371">
    <property type="entry name" value="INTERMEMBRANE PHOSPHOLIPID TRANSPORT SYSTEM BINDING PROTEIN MLAD-RELATED"/>
    <property type="match status" value="1"/>
</dbReference>
<dbReference type="InterPro" id="IPR052336">
    <property type="entry name" value="MlaD_Phospholipid_Transporter"/>
</dbReference>
<proteinExistence type="predicted"/>
<feature type="domain" description="Mammalian cell entry C-terminal" evidence="4">
    <location>
        <begin position="133"/>
        <end position="304"/>
    </location>
</feature>